<accession>A0A1K2IJ75</accession>
<name>A0A1K2IJ75_9FLAO</name>
<dbReference type="Proteomes" id="UP000182544">
    <property type="component" value="Unassembled WGS sequence"/>
</dbReference>
<proteinExistence type="predicted"/>
<protein>
    <submittedName>
        <fullName evidence="2">Uncharacterized protein</fullName>
    </submittedName>
</protein>
<keyword evidence="1" id="KW-0472">Membrane</keyword>
<gene>
    <name evidence="2" type="ORF">SAMN05428642_102748</name>
</gene>
<evidence type="ECO:0000256" key="1">
    <source>
        <dbReference type="SAM" id="Phobius"/>
    </source>
</evidence>
<keyword evidence="1" id="KW-1133">Transmembrane helix</keyword>
<organism evidence="2 3">
    <name type="scientific">Flaviramulus basaltis</name>
    <dbReference type="NCBI Taxonomy" id="369401"/>
    <lineage>
        <taxon>Bacteria</taxon>
        <taxon>Pseudomonadati</taxon>
        <taxon>Bacteroidota</taxon>
        <taxon>Flavobacteriia</taxon>
        <taxon>Flavobacteriales</taxon>
        <taxon>Flavobacteriaceae</taxon>
        <taxon>Flaviramulus</taxon>
    </lineage>
</organism>
<dbReference type="STRING" id="369401.SAMN05428642_102748"/>
<keyword evidence="1" id="KW-0812">Transmembrane</keyword>
<dbReference type="EMBL" id="FPKV01000002">
    <property type="protein sequence ID" value="SFZ92476.1"/>
    <property type="molecule type" value="Genomic_DNA"/>
</dbReference>
<reference evidence="2 3" key="1">
    <citation type="submission" date="2016-10" db="EMBL/GenBank/DDBJ databases">
        <authorList>
            <person name="de Groot N.N."/>
        </authorList>
    </citation>
    <scope>NUCLEOTIDE SEQUENCE [LARGE SCALE GENOMIC DNA]</scope>
    <source>
        <strain evidence="2 3">DSM 18180</strain>
    </source>
</reference>
<evidence type="ECO:0000313" key="2">
    <source>
        <dbReference type="EMBL" id="SFZ92476.1"/>
    </source>
</evidence>
<evidence type="ECO:0000313" key="3">
    <source>
        <dbReference type="Proteomes" id="UP000182544"/>
    </source>
</evidence>
<feature type="transmembrane region" description="Helical" evidence="1">
    <location>
        <begin position="30"/>
        <end position="50"/>
    </location>
</feature>
<feature type="transmembrane region" description="Helical" evidence="1">
    <location>
        <begin position="7"/>
        <end position="24"/>
    </location>
</feature>
<dbReference type="RefSeq" id="WP_072401833.1">
    <property type="nucleotide sequence ID" value="NZ_FPKV01000002.1"/>
</dbReference>
<sequence length="65" mass="7383">MLNNKQSLILSGIMAGSVFVFGIIDLLDNFVVLTVLTLIFFTIIINLFYVSSKQKEDKQEQDDLK</sequence>
<dbReference type="AlphaFoldDB" id="A0A1K2IJ75"/>
<keyword evidence="3" id="KW-1185">Reference proteome</keyword>